<dbReference type="EMBL" id="JAYKXH010000009">
    <property type="protein sequence ID" value="KAK7157330.1"/>
    <property type="molecule type" value="Genomic_DNA"/>
</dbReference>
<gene>
    <name evidence="1" type="ORF">R3I93_008725</name>
</gene>
<keyword evidence="2" id="KW-1185">Reference proteome</keyword>
<comment type="caution">
    <text evidence="1">The sequence shown here is derived from an EMBL/GenBank/DDBJ whole genome shotgun (WGS) entry which is preliminary data.</text>
</comment>
<reference evidence="1 2" key="1">
    <citation type="submission" date="2024-02" db="EMBL/GenBank/DDBJ databases">
        <title>Chromosome-level genome assembly of the Eurasian Minnow (Phoxinus phoxinus).</title>
        <authorList>
            <person name="Oriowo T.O."/>
            <person name="Martin S."/>
            <person name="Stange M."/>
            <person name="Chrysostomakis Y."/>
            <person name="Brown T."/>
            <person name="Winkler S."/>
            <person name="Kukowka S."/>
            <person name="Myers E.W."/>
            <person name="Bohne A."/>
        </authorList>
    </citation>
    <scope>NUCLEOTIDE SEQUENCE [LARGE SCALE GENOMIC DNA]</scope>
    <source>
        <strain evidence="1">ZFMK-TIS-60720</strain>
        <tissue evidence="1">Whole Organism</tissue>
    </source>
</reference>
<accession>A0AAN9D0T2</accession>
<proteinExistence type="predicted"/>
<dbReference type="Proteomes" id="UP001364617">
    <property type="component" value="Unassembled WGS sequence"/>
</dbReference>
<protein>
    <submittedName>
        <fullName evidence="1">Uncharacterized protein</fullName>
    </submittedName>
</protein>
<name>A0AAN9D0T2_9TELE</name>
<organism evidence="1 2">
    <name type="scientific">Phoxinus phoxinus</name>
    <name type="common">Eurasian minnow</name>
    <dbReference type="NCBI Taxonomy" id="58324"/>
    <lineage>
        <taxon>Eukaryota</taxon>
        <taxon>Metazoa</taxon>
        <taxon>Chordata</taxon>
        <taxon>Craniata</taxon>
        <taxon>Vertebrata</taxon>
        <taxon>Euteleostomi</taxon>
        <taxon>Actinopterygii</taxon>
        <taxon>Neopterygii</taxon>
        <taxon>Teleostei</taxon>
        <taxon>Ostariophysi</taxon>
        <taxon>Cypriniformes</taxon>
        <taxon>Leuciscidae</taxon>
        <taxon>Phoxininae</taxon>
        <taxon>Phoxinus</taxon>
    </lineage>
</organism>
<evidence type="ECO:0000313" key="1">
    <source>
        <dbReference type="EMBL" id="KAK7157330.1"/>
    </source>
</evidence>
<evidence type="ECO:0000313" key="2">
    <source>
        <dbReference type="Proteomes" id="UP001364617"/>
    </source>
</evidence>
<sequence>MTGRSTGGRPTYCYGQRSFLDPDRYDQTLLRQMGTAGVTQFTGCAKVAVLRKTEQEGLNDTIQTSDDREL</sequence>
<dbReference type="AlphaFoldDB" id="A0AAN9D0T2"/>